<feature type="signal peptide" evidence="4">
    <location>
        <begin position="1"/>
        <end position="25"/>
    </location>
</feature>
<keyword evidence="4" id="KW-0732">Signal</keyword>
<accession>A0A2W5F8J2</accession>
<dbReference type="InterPro" id="IPR036249">
    <property type="entry name" value="Thioredoxin-like_sf"/>
</dbReference>
<evidence type="ECO:0000256" key="1">
    <source>
        <dbReference type="ARBA" id="ARBA00010996"/>
    </source>
</evidence>
<dbReference type="PANTHER" id="PTHR12151:SF25">
    <property type="entry name" value="LINALOOL DEHYDRATASE_ISOMERASE DOMAIN-CONTAINING PROTEIN"/>
    <property type="match status" value="1"/>
</dbReference>
<dbReference type="CDD" id="cd02968">
    <property type="entry name" value="SCO"/>
    <property type="match status" value="1"/>
</dbReference>
<keyword evidence="3" id="KW-1015">Disulfide bond</keyword>
<dbReference type="Pfam" id="PF02630">
    <property type="entry name" value="SCO1-SenC"/>
    <property type="match status" value="1"/>
</dbReference>
<comment type="caution">
    <text evidence="5">The sequence shown here is derived from an EMBL/GenBank/DDBJ whole genome shotgun (WGS) entry which is preliminary data.</text>
</comment>
<evidence type="ECO:0000256" key="3">
    <source>
        <dbReference type="PIRSR" id="PIRSR603782-2"/>
    </source>
</evidence>
<feature type="disulfide bond" description="Redox-active" evidence="3">
    <location>
        <begin position="76"/>
        <end position="80"/>
    </location>
</feature>
<evidence type="ECO:0000256" key="2">
    <source>
        <dbReference type="PIRSR" id="PIRSR603782-1"/>
    </source>
</evidence>
<dbReference type="SUPFAM" id="SSF52833">
    <property type="entry name" value="Thioredoxin-like"/>
    <property type="match status" value="1"/>
</dbReference>
<evidence type="ECO:0000313" key="5">
    <source>
        <dbReference type="EMBL" id="PZP28876.1"/>
    </source>
</evidence>
<dbReference type="PANTHER" id="PTHR12151">
    <property type="entry name" value="ELECTRON TRANSPORT PROTIN SCO1/SENC FAMILY MEMBER"/>
    <property type="match status" value="1"/>
</dbReference>
<protein>
    <recommendedName>
        <fullName evidence="7">SCO family protein</fullName>
    </recommendedName>
</protein>
<dbReference type="Proteomes" id="UP000249633">
    <property type="component" value="Unassembled WGS sequence"/>
</dbReference>
<dbReference type="InterPro" id="IPR003782">
    <property type="entry name" value="SCO1/SenC"/>
</dbReference>
<evidence type="ECO:0000313" key="6">
    <source>
        <dbReference type="Proteomes" id="UP000249633"/>
    </source>
</evidence>
<dbReference type="GO" id="GO:0046872">
    <property type="term" value="F:metal ion binding"/>
    <property type="evidence" value="ECO:0007669"/>
    <property type="project" value="UniProtKB-KW"/>
</dbReference>
<keyword evidence="2" id="KW-0186">Copper</keyword>
<feature type="binding site" evidence="2">
    <location>
        <position position="80"/>
    </location>
    <ligand>
        <name>Cu cation</name>
        <dbReference type="ChEBI" id="CHEBI:23378"/>
    </ligand>
</feature>
<evidence type="ECO:0000256" key="4">
    <source>
        <dbReference type="SAM" id="SignalP"/>
    </source>
</evidence>
<dbReference type="Gene3D" id="3.40.30.10">
    <property type="entry name" value="Glutaredoxin"/>
    <property type="match status" value="1"/>
</dbReference>
<organism evidence="5 6">
    <name type="scientific">Roseateles depolymerans</name>
    <dbReference type="NCBI Taxonomy" id="76731"/>
    <lineage>
        <taxon>Bacteria</taxon>
        <taxon>Pseudomonadati</taxon>
        <taxon>Pseudomonadota</taxon>
        <taxon>Betaproteobacteria</taxon>
        <taxon>Burkholderiales</taxon>
        <taxon>Sphaerotilaceae</taxon>
        <taxon>Roseateles</taxon>
    </lineage>
</organism>
<feature type="binding site" evidence="2">
    <location>
        <position position="76"/>
    </location>
    <ligand>
        <name>Cu cation</name>
        <dbReference type="ChEBI" id="CHEBI:23378"/>
    </ligand>
</feature>
<sequence>MNRRNLLKASIAASAAFVATSRALAAIPVGQAAKPSLPTDSVYQLATPLTDQNGRPFTLGDGRGTPTIVSMFYTSCQFVCPMLVEAIRATQGKLADGERQRLNVLMVTFDPQHDTVAVLQKTAKERQLEDAHWTLARTEAPNVRKLASVLGVQYKALGNGDFNHTTALILLDADGRIVGRTSQLGDADPAFVKLLKTTIATAGH</sequence>
<reference evidence="5 6" key="1">
    <citation type="submission" date="2017-08" db="EMBL/GenBank/DDBJ databases">
        <title>Infants hospitalized years apart are colonized by the same room-sourced microbial strains.</title>
        <authorList>
            <person name="Brooks B."/>
            <person name="Olm M.R."/>
            <person name="Firek B.A."/>
            <person name="Baker R."/>
            <person name="Thomas B.C."/>
            <person name="Morowitz M.J."/>
            <person name="Banfield J.F."/>
        </authorList>
    </citation>
    <scope>NUCLEOTIDE SEQUENCE [LARGE SCALE GENOMIC DNA]</scope>
    <source>
        <strain evidence="5">S2_012_000_R2_81</strain>
    </source>
</reference>
<keyword evidence="2" id="KW-0479">Metal-binding</keyword>
<gene>
    <name evidence="5" type="ORF">DI603_18095</name>
</gene>
<evidence type="ECO:0008006" key="7">
    <source>
        <dbReference type="Google" id="ProtNLM"/>
    </source>
</evidence>
<name>A0A2W5F8J2_9BURK</name>
<dbReference type="AlphaFoldDB" id="A0A2W5F8J2"/>
<feature type="chain" id="PRO_5016045250" description="SCO family protein" evidence="4">
    <location>
        <begin position="26"/>
        <end position="204"/>
    </location>
</feature>
<comment type="similarity">
    <text evidence="1">Belongs to the SCO1/2 family.</text>
</comment>
<proteinExistence type="inferred from homology"/>
<dbReference type="EMBL" id="QFOD01000020">
    <property type="protein sequence ID" value="PZP28876.1"/>
    <property type="molecule type" value="Genomic_DNA"/>
</dbReference>
<feature type="binding site" evidence="2">
    <location>
        <position position="164"/>
    </location>
    <ligand>
        <name>Cu cation</name>
        <dbReference type="ChEBI" id="CHEBI:23378"/>
    </ligand>
</feature>